<proteinExistence type="predicted"/>
<evidence type="ECO:0000313" key="2">
    <source>
        <dbReference type="EMBL" id="KNZ59855.1"/>
    </source>
</evidence>
<dbReference type="EMBL" id="LAVV01006450">
    <property type="protein sequence ID" value="KNZ59855.1"/>
    <property type="molecule type" value="Genomic_DNA"/>
</dbReference>
<dbReference type="VEuPathDB" id="FungiDB:VP01_1651g3"/>
<organism evidence="2 3">
    <name type="scientific">Puccinia sorghi</name>
    <dbReference type="NCBI Taxonomy" id="27349"/>
    <lineage>
        <taxon>Eukaryota</taxon>
        <taxon>Fungi</taxon>
        <taxon>Dikarya</taxon>
        <taxon>Basidiomycota</taxon>
        <taxon>Pucciniomycotina</taxon>
        <taxon>Pucciniomycetes</taxon>
        <taxon>Pucciniales</taxon>
        <taxon>Pucciniaceae</taxon>
        <taxon>Puccinia</taxon>
    </lineage>
</organism>
<reference evidence="2 3" key="1">
    <citation type="submission" date="2015-08" db="EMBL/GenBank/DDBJ databases">
        <title>Next Generation Sequencing and Analysis of the Genome of Puccinia sorghi L Schw, the Causal Agent of Maize Common Rust.</title>
        <authorList>
            <person name="Rochi L."/>
            <person name="Burguener G."/>
            <person name="Darino M."/>
            <person name="Turjanski A."/>
            <person name="Kreff E."/>
            <person name="Dieguez M.J."/>
            <person name="Sacco F."/>
        </authorList>
    </citation>
    <scope>NUCLEOTIDE SEQUENCE [LARGE SCALE GENOMIC DNA]</scope>
    <source>
        <strain evidence="2 3">RO10H11247</strain>
    </source>
</reference>
<keyword evidence="3" id="KW-1185">Reference proteome</keyword>
<protein>
    <submittedName>
        <fullName evidence="2">OPT family small oligopeptide transporter protein</fullName>
    </submittedName>
</protein>
<keyword evidence="1" id="KW-0472">Membrane</keyword>
<accession>A0A0L6VID9</accession>
<keyword evidence="1" id="KW-1133">Transmembrane helix</keyword>
<evidence type="ECO:0000313" key="3">
    <source>
        <dbReference type="Proteomes" id="UP000037035"/>
    </source>
</evidence>
<gene>
    <name evidence="2" type="ORF">VP01_1651g3</name>
</gene>
<comment type="caution">
    <text evidence="2">The sequence shown here is derived from an EMBL/GenBank/DDBJ whole genome shotgun (WGS) entry which is preliminary data.</text>
</comment>
<feature type="transmembrane region" description="Helical" evidence="1">
    <location>
        <begin position="6"/>
        <end position="33"/>
    </location>
</feature>
<keyword evidence="1" id="KW-0812">Transmembrane</keyword>
<sequence>MNMYGGALAFTAICDVFFGSVAYTSILPSILIVSRRTTLQLHSTS</sequence>
<evidence type="ECO:0000256" key="1">
    <source>
        <dbReference type="SAM" id="Phobius"/>
    </source>
</evidence>
<name>A0A0L6VID9_9BASI</name>
<dbReference type="AlphaFoldDB" id="A0A0L6VID9"/>
<dbReference type="Proteomes" id="UP000037035">
    <property type="component" value="Unassembled WGS sequence"/>
</dbReference>